<dbReference type="SMART" id="SM00409">
    <property type="entry name" value="IG"/>
    <property type="match status" value="7"/>
</dbReference>
<dbReference type="FunFam" id="2.60.40.10:FF:000031">
    <property type="entry name" value="Myosin-binding protein C, slow type"/>
    <property type="match status" value="2"/>
</dbReference>
<dbReference type="AlphaFoldDB" id="A0A6F9DFQ2"/>
<dbReference type="Pfam" id="PF07679">
    <property type="entry name" value="I-set"/>
    <property type="match status" value="7"/>
</dbReference>
<feature type="domain" description="Ig-like" evidence="6">
    <location>
        <begin position="287"/>
        <end position="376"/>
    </location>
</feature>
<organism evidence="8">
    <name type="scientific">Phallusia mammillata</name>
    <dbReference type="NCBI Taxonomy" id="59560"/>
    <lineage>
        <taxon>Eukaryota</taxon>
        <taxon>Metazoa</taxon>
        <taxon>Chordata</taxon>
        <taxon>Tunicata</taxon>
        <taxon>Ascidiacea</taxon>
        <taxon>Phlebobranchia</taxon>
        <taxon>Ascidiidae</taxon>
        <taxon>Phallusia</taxon>
    </lineage>
</organism>
<dbReference type="InterPro" id="IPR003599">
    <property type="entry name" value="Ig_sub"/>
</dbReference>
<dbReference type="SUPFAM" id="SSF48726">
    <property type="entry name" value="Immunoglobulin"/>
    <property type="match status" value="7"/>
</dbReference>
<feature type="region of interest" description="Disordered" evidence="5">
    <location>
        <begin position="733"/>
        <end position="756"/>
    </location>
</feature>
<feature type="compositionally biased region" description="Basic and acidic residues" evidence="5">
    <location>
        <begin position="733"/>
        <end position="742"/>
    </location>
</feature>
<evidence type="ECO:0000256" key="1">
    <source>
        <dbReference type="ARBA" id="ARBA00022737"/>
    </source>
</evidence>
<reference evidence="8" key="1">
    <citation type="submission" date="2020-04" db="EMBL/GenBank/DDBJ databases">
        <authorList>
            <person name="Neveu A P."/>
        </authorList>
    </citation>
    <scope>NUCLEOTIDE SEQUENCE</scope>
    <source>
        <tissue evidence="8">Whole embryo</tissue>
    </source>
</reference>
<keyword evidence="2" id="KW-1015">Disulfide bond</keyword>
<dbReference type="Pfam" id="PF00041">
    <property type="entry name" value="fn3"/>
    <property type="match status" value="2"/>
</dbReference>
<feature type="domain" description="Fibronectin type-III" evidence="7">
    <location>
        <begin position="660"/>
        <end position="754"/>
    </location>
</feature>
<dbReference type="InterPro" id="IPR013783">
    <property type="entry name" value="Ig-like_fold"/>
</dbReference>
<dbReference type="CDD" id="cd00096">
    <property type="entry name" value="Ig"/>
    <property type="match status" value="1"/>
</dbReference>
<comment type="similarity">
    <text evidence="4">Belongs to the immunoglobulin superfamily. MyBP family.</text>
</comment>
<dbReference type="InterPro" id="IPR050964">
    <property type="entry name" value="Striated_Muscle_Regulatory"/>
</dbReference>
<feature type="domain" description="Fibronectin type-III" evidence="7">
    <location>
        <begin position="861"/>
        <end position="953"/>
    </location>
</feature>
<evidence type="ECO:0000313" key="8">
    <source>
        <dbReference type="EMBL" id="CAB3255636.1"/>
    </source>
</evidence>
<dbReference type="Pfam" id="PF18362">
    <property type="entry name" value="THB"/>
    <property type="match status" value="1"/>
</dbReference>
<dbReference type="CDD" id="cd00063">
    <property type="entry name" value="FN3"/>
    <property type="match status" value="2"/>
</dbReference>
<dbReference type="Gene3D" id="2.60.40.10">
    <property type="entry name" value="Immunoglobulins"/>
    <property type="match status" value="9"/>
</dbReference>
<feature type="domain" description="Ig-like" evidence="6">
    <location>
        <begin position="189"/>
        <end position="269"/>
    </location>
</feature>
<dbReference type="InterPro" id="IPR013098">
    <property type="entry name" value="Ig_I-set"/>
</dbReference>
<dbReference type="SMART" id="SM00408">
    <property type="entry name" value="IGc2"/>
    <property type="match status" value="3"/>
</dbReference>
<proteinExistence type="evidence at transcript level"/>
<keyword evidence="1" id="KW-0677">Repeat</keyword>
<evidence type="ECO:0000256" key="2">
    <source>
        <dbReference type="ARBA" id="ARBA00023157"/>
    </source>
</evidence>
<sequence length="1018" mass="113375">MATGQLKEFRQPIEEEGESFPKFLKPVVDGNAKEGERLVFSCTVEGSPFPKVSWKKGQWLQLDDGGRYEVKANPGSGICTMAIKKTRVADMGKYRVVVTNDCGEITCPFQVKIQKSNENVTNFKAQLKHREVKQKKKQTAEEREKEVLEILKTAEPKDYERICMEYGFYDFRHILHKLKNIKKVDVEAPEFEAAKVLKALRHVTINDEGTAVFEIHLENVSPNRQMMWYKDGEIVQIPGAEKRHELRRIGNVFQLIIRNANAEDAGTYTLDIGGEKFDAILTIKEQPLSFTSELISQSARVHGRCVFECCVSRRGQKITWLKNGQPLKVRGTTGRLQEVTEGKTHKLIITELDMKDTGSYTAKLGDMMSSADLKVTAAPIRFRHRLVNTEVKEKSTATFECSVSSKEVQPVWTVNGEVVKNGGRYTIKSGDIHSLSFKKVSLSDHKAVVKVSFGEATSTAELQVNAKPIKVVSKMQDAKCRAGKPAEFSCEIDDTDADAEVQWFKDDKPIEASSKFEMTKIRGKYTLKVKNVQTKDEGLYQFQIRGVRSEAHLVCSDPPTVDNAFLERLRKNPLKFKAGTKAKIEIPFTGKNPTGVQWTNGRVTLVERGRMHMENTNKTATLCVDNCSVKDSGVYEVTIANESGDITVEVPVKIVDKPAAPSGEIAFSDIKANEVTMSWNPPIDDSTPVEEYVIEVKDSRGQWKQLAKVPSDKTEFTAKGLKEGESYQFRVRSANEEGKSEPLESQPVSPAAPDEPPYIDPKVIERLEKTPLVVKAGETATIKIPCKGNPPPSAAWMHDGDEVLPVKHHRATKGSSMNEVTLKIVKCQGSDSGEYEARIFNNIGGVVVKTKLKVMDVADMSQTKINFDKITPQEVAISWEKPQQDGGSPVKSYVVERCEAGKENWSKVSEVKGTNFRTSSCQPGVEYLFRVKAVNAQGESQPVVSAPVTCGAAEVAPSVDAQVLNALQQKPLKFKAGQTGRIKIPIKGGHPPPVITWEKDGKPLEGKFEYWNKLKRKH</sequence>
<evidence type="ECO:0000256" key="4">
    <source>
        <dbReference type="ARBA" id="ARBA00038352"/>
    </source>
</evidence>
<dbReference type="EMBL" id="LR785954">
    <property type="protein sequence ID" value="CAB3255636.1"/>
    <property type="molecule type" value="mRNA"/>
</dbReference>
<dbReference type="PROSITE" id="PS50835">
    <property type="entry name" value="IG_LIKE"/>
    <property type="match status" value="5"/>
</dbReference>
<feature type="domain" description="Ig-like" evidence="6">
    <location>
        <begin position="468"/>
        <end position="554"/>
    </location>
</feature>
<dbReference type="SUPFAM" id="SSF49265">
    <property type="entry name" value="Fibronectin type III"/>
    <property type="match status" value="1"/>
</dbReference>
<protein>
    <submittedName>
        <fullName evidence="8">Immunoglobulin superfamily member 22-like</fullName>
    </submittedName>
</protein>
<evidence type="ECO:0000259" key="7">
    <source>
        <dbReference type="PROSITE" id="PS50853"/>
    </source>
</evidence>
<dbReference type="SMART" id="SM00060">
    <property type="entry name" value="FN3"/>
    <property type="match status" value="2"/>
</dbReference>
<evidence type="ECO:0000256" key="5">
    <source>
        <dbReference type="SAM" id="MobiDB-lite"/>
    </source>
</evidence>
<gene>
    <name evidence="8" type="primary">Igsf22</name>
</gene>
<accession>A0A6F9DFQ2</accession>
<dbReference type="FunFam" id="2.60.40.10:FF:000032">
    <property type="entry name" value="palladin isoform X1"/>
    <property type="match status" value="1"/>
</dbReference>
<dbReference type="FunFam" id="2.60.40.10:FF:000056">
    <property type="entry name" value="twitchin isoform X4"/>
    <property type="match status" value="1"/>
</dbReference>
<evidence type="ECO:0000259" key="6">
    <source>
        <dbReference type="PROSITE" id="PS50835"/>
    </source>
</evidence>
<dbReference type="PROSITE" id="PS50853">
    <property type="entry name" value="FN3"/>
    <property type="match status" value="2"/>
</dbReference>
<feature type="domain" description="Ig-like" evidence="6">
    <location>
        <begin position="761"/>
        <end position="853"/>
    </location>
</feature>
<dbReference type="PANTHER" id="PTHR13817">
    <property type="entry name" value="TITIN"/>
    <property type="match status" value="1"/>
</dbReference>
<dbReference type="InterPro" id="IPR036116">
    <property type="entry name" value="FN3_sf"/>
</dbReference>
<dbReference type="PANTHER" id="PTHR13817:SF49">
    <property type="entry name" value="MYOSIN-BINDING PROTEIN H"/>
    <property type="match status" value="1"/>
</dbReference>
<dbReference type="InterPro" id="IPR040849">
    <property type="entry name" value="MyBP-C_THB"/>
</dbReference>
<dbReference type="PRINTS" id="PR00014">
    <property type="entry name" value="FNTYPEIII"/>
</dbReference>
<feature type="domain" description="Ig-like" evidence="6">
    <location>
        <begin position="21"/>
        <end position="121"/>
    </location>
</feature>
<keyword evidence="3" id="KW-0393">Immunoglobulin domain</keyword>
<name>A0A6F9DFQ2_9ASCI</name>
<dbReference type="GO" id="GO:0030017">
    <property type="term" value="C:sarcomere"/>
    <property type="evidence" value="ECO:0007669"/>
    <property type="project" value="UniProtKB-ARBA"/>
</dbReference>
<dbReference type="InterPro" id="IPR007110">
    <property type="entry name" value="Ig-like_dom"/>
</dbReference>
<dbReference type="InterPro" id="IPR003961">
    <property type="entry name" value="FN3_dom"/>
</dbReference>
<evidence type="ECO:0000256" key="3">
    <source>
        <dbReference type="ARBA" id="ARBA00023319"/>
    </source>
</evidence>
<dbReference type="InterPro" id="IPR003598">
    <property type="entry name" value="Ig_sub2"/>
</dbReference>
<dbReference type="InterPro" id="IPR036179">
    <property type="entry name" value="Ig-like_dom_sf"/>
</dbReference>